<evidence type="ECO:0000313" key="5">
    <source>
        <dbReference type="EMBL" id="KAH3686023.1"/>
    </source>
</evidence>
<dbReference type="Gene3D" id="3.40.50.1240">
    <property type="entry name" value="Phosphoglycerate mutase-like"/>
    <property type="match status" value="1"/>
</dbReference>
<evidence type="ECO:0000256" key="2">
    <source>
        <dbReference type="ARBA" id="ARBA00022840"/>
    </source>
</evidence>
<reference evidence="5" key="2">
    <citation type="submission" date="2021-01" db="EMBL/GenBank/DDBJ databases">
        <authorList>
            <person name="Schikora-Tamarit M.A."/>
        </authorList>
    </citation>
    <scope>NUCLEOTIDE SEQUENCE</scope>
    <source>
        <strain evidence="5">CBS2887</strain>
    </source>
</reference>
<gene>
    <name evidence="5" type="ORF">WICPIJ_003023</name>
</gene>
<sequence length="601" mass="67891">MPQQDLQPTNSQHPTPFAVPARQQSPAPAPEPEAIQAPKIPGNYSARTNTRWTSSTGDIVSDSYANGSTTPSQDGVHSYLSANHIFPAQLYSTESGRLFHAGKILIALVGLPARGKTHLSVSLTRYLRWLGVKTHPFHVSDYRRKAYSNFNDDIPADYFSATPQTEEGQALRSQIISGCLDDIVNFFEKDQGQVAIYDALNALKSHRQEVAELCERKNIKVLFVESIIDDEDLLRKNINNAVASPDYKGWEPTAAKDDYVKRIHANAPIYETMDFDKSESHLHYVKFINFGERLVAHNSQYGYLINRIVFFLMNSRIKTGRVYFARCGQSNLDKYIDDEELNGEGLEYSDILAKTLFNRLREKRKEDLRELIGTGYVHTPSSGLSPLITASNSHSNSSDNIQSAAMTPTTSTLAHQEQVASETSGSPSASRYARRHLSRQPSTADGSNVNSFVVWTATRKRTSETANPFRNKNITVRERYQLNQLNTGAIADMSTQEIIKNFEEDYLEDLKDPYHHRYPRAESYHDLAVRMEPLLLEMERMSGDILIIAHESVLRVLYGYLMACNCYEIPGLQFPRDELIEISFTPYQNYASRIKIPGVEV</sequence>
<accession>A0A9P8Q8H8</accession>
<dbReference type="PANTHER" id="PTHR10606">
    <property type="entry name" value="6-PHOSPHOFRUCTO-2-KINASE/FRUCTOSE-2,6-BISPHOSPHATASE"/>
    <property type="match status" value="1"/>
</dbReference>
<dbReference type="InterPro" id="IPR003094">
    <property type="entry name" value="6Pfruct_kin"/>
</dbReference>
<feature type="domain" description="6-phosphofructo-2-kinase" evidence="4">
    <location>
        <begin position="94"/>
        <end position="317"/>
    </location>
</feature>
<dbReference type="OrthoDB" id="267323at2759"/>
<dbReference type="InterPro" id="IPR013079">
    <property type="entry name" value="6Phosfructo_kin"/>
</dbReference>
<dbReference type="PANTHER" id="PTHR10606:SF39">
    <property type="entry name" value="6-PHOSPHOFRUCTO-2-KINASE_FRUCTOSE-2,6-BISPHOSPHATASE YLR345W-RELATED"/>
    <property type="match status" value="1"/>
</dbReference>
<dbReference type="SMART" id="SM00855">
    <property type="entry name" value="PGAM"/>
    <property type="match status" value="1"/>
</dbReference>
<feature type="compositionally biased region" description="Polar residues" evidence="3">
    <location>
        <begin position="383"/>
        <end position="429"/>
    </location>
</feature>
<dbReference type="EMBL" id="JAEUBG010001689">
    <property type="protein sequence ID" value="KAH3686023.1"/>
    <property type="molecule type" value="Genomic_DNA"/>
</dbReference>
<dbReference type="GO" id="GO:0006000">
    <property type="term" value="P:fructose metabolic process"/>
    <property type="evidence" value="ECO:0007669"/>
    <property type="project" value="InterPro"/>
</dbReference>
<feature type="compositionally biased region" description="Polar residues" evidence="3">
    <location>
        <begin position="1"/>
        <end position="14"/>
    </location>
</feature>
<comment type="caution">
    <text evidence="5">The sequence shown here is derived from an EMBL/GenBank/DDBJ whole genome shotgun (WGS) entry which is preliminary data.</text>
</comment>
<feature type="region of interest" description="Disordered" evidence="3">
    <location>
        <begin position="1"/>
        <end position="52"/>
    </location>
</feature>
<dbReference type="Gene3D" id="3.40.50.300">
    <property type="entry name" value="P-loop containing nucleotide triphosphate hydrolases"/>
    <property type="match status" value="1"/>
</dbReference>
<dbReference type="Pfam" id="PF00300">
    <property type="entry name" value="His_Phos_1"/>
    <property type="match status" value="1"/>
</dbReference>
<name>A0A9P8Q8H8_WICPI</name>
<dbReference type="GO" id="GO:0003873">
    <property type="term" value="F:6-phosphofructo-2-kinase activity"/>
    <property type="evidence" value="ECO:0007669"/>
    <property type="project" value="InterPro"/>
</dbReference>
<reference evidence="5" key="1">
    <citation type="journal article" date="2021" name="Open Biol.">
        <title>Shared evolutionary footprints suggest mitochondrial oxidative damage underlies multiple complex I losses in fungi.</title>
        <authorList>
            <person name="Schikora-Tamarit M.A."/>
            <person name="Marcet-Houben M."/>
            <person name="Nosek J."/>
            <person name="Gabaldon T."/>
        </authorList>
    </citation>
    <scope>NUCLEOTIDE SEQUENCE</scope>
    <source>
        <strain evidence="5">CBS2887</strain>
    </source>
</reference>
<evidence type="ECO:0000256" key="3">
    <source>
        <dbReference type="SAM" id="MobiDB-lite"/>
    </source>
</evidence>
<dbReference type="GO" id="GO:0005524">
    <property type="term" value="F:ATP binding"/>
    <property type="evidence" value="ECO:0007669"/>
    <property type="project" value="UniProtKB-KW"/>
</dbReference>
<organism evidence="5 6">
    <name type="scientific">Wickerhamomyces pijperi</name>
    <name type="common">Yeast</name>
    <name type="synonym">Pichia pijperi</name>
    <dbReference type="NCBI Taxonomy" id="599730"/>
    <lineage>
        <taxon>Eukaryota</taxon>
        <taxon>Fungi</taxon>
        <taxon>Dikarya</taxon>
        <taxon>Ascomycota</taxon>
        <taxon>Saccharomycotina</taxon>
        <taxon>Saccharomycetes</taxon>
        <taxon>Phaffomycetales</taxon>
        <taxon>Wickerhamomycetaceae</taxon>
        <taxon>Wickerhamomyces</taxon>
    </lineage>
</organism>
<evidence type="ECO:0000256" key="1">
    <source>
        <dbReference type="ARBA" id="ARBA00022741"/>
    </source>
</evidence>
<dbReference type="FunFam" id="3.40.50.300:FF:000644">
    <property type="entry name" value="GpmB, Fructose-2,6-bisphosphatase"/>
    <property type="match status" value="1"/>
</dbReference>
<dbReference type="AlphaFoldDB" id="A0A9P8Q8H8"/>
<dbReference type="PIRSF" id="PIRSF000709">
    <property type="entry name" value="6PFK_2-Ptase"/>
    <property type="match status" value="1"/>
</dbReference>
<dbReference type="GO" id="GO:0004331">
    <property type="term" value="F:fructose-2,6-bisphosphate 2-phosphatase activity"/>
    <property type="evidence" value="ECO:0007669"/>
    <property type="project" value="TreeGrafter"/>
</dbReference>
<evidence type="ECO:0000313" key="6">
    <source>
        <dbReference type="Proteomes" id="UP000774326"/>
    </source>
</evidence>
<dbReference type="GO" id="GO:0006003">
    <property type="term" value="P:fructose 2,6-bisphosphate metabolic process"/>
    <property type="evidence" value="ECO:0007669"/>
    <property type="project" value="InterPro"/>
</dbReference>
<dbReference type="InterPro" id="IPR029033">
    <property type="entry name" value="His_PPase_superfam"/>
</dbReference>
<feature type="compositionally biased region" description="Low complexity" evidence="3">
    <location>
        <begin position="18"/>
        <end position="38"/>
    </location>
</feature>
<keyword evidence="1" id="KW-0547">Nucleotide-binding</keyword>
<dbReference type="PRINTS" id="PR00991">
    <property type="entry name" value="6PFRUCTKNASE"/>
</dbReference>
<evidence type="ECO:0000259" key="4">
    <source>
        <dbReference type="Pfam" id="PF01591"/>
    </source>
</evidence>
<dbReference type="GO" id="GO:0005829">
    <property type="term" value="C:cytosol"/>
    <property type="evidence" value="ECO:0007669"/>
    <property type="project" value="TreeGrafter"/>
</dbReference>
<keyword evidence="6" id="KW-1185">Reference proteome</keyword>
<dbReference type="Pfam" id="PF01591">
    <property type="entry name" value="6PF2K"/>
    <property type="match status" value="1"/>
</dbReference>
<dbReference type="SUPFAM" id="SSF52540">
    <property type="entry name" value="P-loop containing nucleoside triphosphate hydrolases"/>
    <property type="match status" value="1"/>
</dbReference>
<dbReference type="InterPro" id="IPR013078">
    <property type="entry name" value="His_Pase_superF_clade-1"/>
</dbReference>
<keyword evidence="2" id="KW-0067">ATP-binding</keyword>
<proteinExistence type="predicted"/>
<dbReference type="Proteomes" id="UP000774326">
    <property type="component" value="Unassembled WGS sequence"/>
</dbReference>
<dbReference type="SUPFAM" id="SSF53254">
    <property type="entry name" value="Phosphoglycerate mutase-like"/>
    <property type="match status" value="1"/>
</dbReference>
<protein>
    <recommendedName>
        <fullName evidence="4">6-phosphofructo-2-kinase domain-containing protein</fullName>
    </recommendedName>
</protein>
<dbReference type="InterPro" id="IPR027417">
    <property type="entry name" value="P-loop_NTPase"/>
</dbReference>
<feature type="region of interest" description="Disordered" evidence="3">
    <location>
        <begin position="383"/>
        <end position="446"/>
    </location>
</feature>